<name>K4AF91_SETIT</name>
<keyword evidence="2 4" id="KW-1184">Jasmonic acid signaling pathway</keyword>
<evidence type="ECO:0000313" key="9">
    <source>
        <dbReference type="Proteomes" id="UP000004995"/>
    </source>
</evidence>
<comment type="subcellular location">
    <subcellularLocation>
        <location evidence="4">Nucleus</location>
    </subcellularLocation>
</comment>
<reference evidence="8" key="3">
    <citation type="submission" date="2018-08" db="UniProtKB">
        <authorList>
            <consortium name="EnsemblPlants"/>
        </authorList>
    </citation>
    <scope>IDENTIFICATION</scope>
    <source>
        <strain evidence="8">Yugu1</strain>
    </source>
</reference>
<evidence type="ECO:0000313" key="7">
    <source>
        <dbReference type="EMBL" id="RCV42903.1"/>
    </source>
</evidence>
<proteinExistence type="inferred from homology"/>
<dbReference type="HOGENOM" id="CLU_051749_1_1_1"/>
<dbReference type="OMA" id="GGEPWED"/>
<reference evidence="7 9" key="1">
    <citation type="journal article" date="2012" name="Nat. Biotechnol.">
        <title>Reference genome sequence of the model plant Setaria.</title>
        <authorList>
            <person name="Bennetzen J.L."/>
            <person name="Schmutz J."/>
            <person name="Wang H."/>
            <person name="Percifield R."/>
            <person name="Hawkins J."/>
            <person name="Pontaroli A.C."/>
            <person name="Estep M."/>
            <person name="Feng L."/>
            <person name="Vaughn J.N."/>
            <person name="Grimwood J."/>
            <person name="Jenkins J."/>
            <person name="Barry K."/>
            <person name="Lindquist E."/>
            <person name="Hellsten U."/>
            <person name="Deshpande S."/>
            <person name="Wang X."/>
            <person name="Wu X."/>
            <person name="Mitros T."/>
            <person name="Triplett J."/>
            <person name="Yang X."/>
            <person name="Ye C.Y."/>
            <person name="Mauro-Herrera M."/>
            <person name="Wang L."/>
            <person name="Li P."/>
            <person name="Sharma M."/>
            <person name="Sharma R."/>
            <person name="Ronald P.C."/>
            <person name="Panaud O."/>
            <person name="Kellogg E.A."/>
            <person name="Brutnell T.P."/>
            <person name="Doust A.N."/>
            <person name="Tuskan G.A."/>
            <person name="Rokhsar D."/>
            <person name="Devos K.M."/>
        </authorList>
    </citation>
    <scope>NUCLEOTIDE SEQUENCE [LARGE SCALE GENOMIC DNA]</scope>
    <source>
        <strain evidence="9">cv. Yugu1</strain>
        <strain evidence="7">Yugu1</strain>
    </source>
</reference>
<dbReference type="InterPro" id="IPR018467">
    <property type="entry name" value="CCT_CS"/>
</dbReference>
<dbReference type="EMBL" id="CM003536">
    <property type="protein sequence ID" value="RCV42903.1"/>
    <property type="molecule type" value="Genomic_DNA"/>
</dbReference>
<comment type="function">
    <text evidence="4">Repressor of jasmonate responses.</text>
</comment>
<keyword evidence="3" id="KW-0832">Ubl conjugation</keyword>
<evidence type="ECO:0000256" key="1">
    <source>
        <dbReference type="ARBA" id="ARBA00008614"/>
    </source>
</evidence>
<gene>
    <name evidence="7" type="ORF">SETIT_9G252900v2</name>
</gene>
<dbReference type="Pfam" id="PF09425">
    <property type="entry name" value="Jas_motif"/>
    <property type="match status" value="1"/>
</dbReference>
<dbReference type="InterPro" id="IPR010399">
    <property type="entry name" value="Tify_dom"/>
</dbReference>
<keyword evidence="4" id="KW-0539">Nucleus</keyword>
<organism evidence="7">
    <name type="scientific">Setaria italica</name>
    <name type="common">Foxtail millet</name>
    <name type="synonym">Panicum italicum</name>
    <dbReference type="NCBI Taxonomy" id="4555"/>
    <lineage>
        <taxon>Eukaryota</taxon>
        <taxon>Viridiplantae</taxon>
        <taxon>Streptophyta</taxon>
        <taxon>Embryophyta</taxon>
        <taxon>Tracheophyta</taxon>
        <taxon>Spermatophyta</taxon>
        <taxon>Magnoliopsida</taxon>
        <taxon>Liliopsida</taxon>
        <taxon>Poales</taxon>
        <taxon>Poaceae</taxon>
        <taxon>PACMAD clade</taxon>
        <taxon>Panicoideae</taxon>
        <taxon>Panicodae</taxon>
        <taxon>Paniceae</taxon>
        <taxon>Cenchrinae</taxon>
        <taxon>Setaria</taxon>
    </lineage>
</organism>
<evidence type="ECO:0000313" key="8">
    <source>
        <dbReference type="EnsemblPlants" id="KQK89075"/>
    </source>
</evidence>
<dbReference type="GO" id="GO:0009611">
    <property type="term" value="P:response to wounding"/>
    <property type="evidence" value="ECO:0000318"/>
    <property type="project" value="GO_Central"/>
</dbReference>
<dbReference type="PANTHER" id="PTHR33077">
    <property type="entry name" value="PROTEIN TIFY 4A-RELATED-RELATED"/>
    <property type="match status" value="1"/>
</dbReference>
<dbReference type="eggNOG" id="ENOG502R4IH">
    <property type="taxonomic scope" value="Eukaryota"/>
</dbReference>
<dbReference type="Gramene" id="KQK89075">
    <property type="protein sequence ID" value="KQK89075"/>
    <property type="gene ID" value="SETIT_037548mg"/>
</dbReference>
<comment type="similarity">
    <text evidence="1 4">Belongs to the TIFY/JAZ family.</text>
</comment>
<dbReference type="PANTHER" id="PTHR33077:SF140">
    <property type="entry name" value="PROTEIN TIFY 10B"/>
    <property type="match status" value="1"/>
</dbReference>
<dbReference type="EnsemblPlants" id="KQK89075">
    <property type="protein sequence ID" value="KQK89075"/>
    <property type="gene ID" value="SETIT_037548mg"/>
</dbReference>
<dbReference type="Pfam" id="PF06200">
    <property type="entry name" value="tify"/>
    <property type="match status" value="1"/>
</dbReference>
<evidence type="ECO:0000256" key="5">
    <source>
        <dbReference type="SAM" id="MobiDB-lite"/>
    </source>
</evidence>
<feature type="region of interest" description="Disordered" evidence="5">
    <location>
        <begin position="166"/>
        <end position="205"/>
    </location>
</feature>
<evidence type="ECO:0000256" key="2">
    <source>
        <dbReference type="ARBA" id="ARBA00022819"/>
    </source>
</evidence>
<dbReference type="SMART" id="SM00979">
    <property type="entry name" value="TIFY"/>
    <property type="match status" value="1"/>
</dbReference>
<protein>
    <recommendedName>
        <fullName evidence="4">Protein TIFY</fullName>
    </recommendedName>
    <alternativeName>
        <fullName evidence="4">Jasmonate ZIM domain-containing protein</fullName>
    </alternativeName>
</protein>
<dbReference type="STRING" id="4555.K4AF91"/>
<dbReference type="InterPro" id="IPR040390">
    <property type="entry name" value="TIFY/JAZ"/>
</dbReference>
<dbReference type="PROSITE" id="PS51320">
    <property type="entry name" value="TIFY"/>
    <property type="match status" value="1"/>
</dbReference>
<dbReference type="Proteomes" id="UP000004995">
    <property type="component" value="Unassembled WGS sequence"/>
</dbReference>
<comment type="domain">
    <text evidence="4">The jas domain is required for interaction with COI1.</text>
</comment>
<evidence type="ECO:0000256" key="3">
    <source>
        <dbReference type="ARBA" id="ARBA00022843"/>
    </source>
</evidence>
<dbReference type="GO" id="GO:2000022">
    <property type="term" value="P:regulation of jasmonic acid mediated signaling pathway"/>
    <property type="evidence" value="ECO:0000318"/>
    <property type="project" value="GO_Central"/>
</dbReference>
<dbReference type="GO" id="GO:0031347">
    <property type="term" value="P:regulation of defense response"/>
    <property type="evidence" value="ECO:0000318"/>
    <property type="project" value="GO_Central"/>
</dbReference>
<sequence length="205" mass="22384">MAGEDSGSGRRSSRFTVTCSLLRQYMAQNKQQRQAQVANLARLFQAPPPPPLPPVAPAGENERRTVQLFPVRAGATVAHPAQQMPEVMVAPMTIFYGGQVIRVDNVPADKGMALMQMAKSVNAPPPPEKVVVVDVPDEEPEVVAEPSAAITAIQARRLSLQRFLRKRKERNDPDYNDDELPPKKIGGGGGEPWEDDVPDASWLSL</sequence>
<evidence type="ECO:0000259" key="6">
    <source>
        <dbReference type="PROSITE" id="PS51320"/>
    </source>
</evidence>
<reference evidence="7" key="2">
    <citation type="submission" date="2015-07" db="EMBL/GenBank/DDBJ databases">
        <authorList>
            <person name="Noorani M."/>
        </authorList>
    </citation>
    <scope>NUCLEOTIDE SEQUENCE</scope>
    <source>
        <strain evidence="7">Yugu1</strain>
    </source>
</reference>
<dbReference type="OrthoDB" id="606362at2759"/>
<dbReference type="AlphaFoldDB" id="K4AF91"/>
<keyword evidence="9" id="KW-1185">Reference proteome</keyword>
<evidence type="ECO:0000256" key="4">
    <source>
        <dbReference type="RuleBase" id="RU369065"/>
    </source>
</evidence>
<accession>K4AF91</accession>
<dbReference type="GO" id="GO:0005634">
    <property type="term" value="C:nucleus"/>
    <property type="evidence" value="ECO:0000318"/>
    <property type="project" value="GO_Central"/>
</dbReference>
<dbReference type="EMBL" id="AGNK02005613">
    <property type="status" value="NOT_ANNOTATED_CDS"/>
    <property type="molecule type" value="Genomic_DNA"/>
</dbReference>
<feature type="domain" description="Tify" evidence="6">
    <location>
        <begin position="85"/>
        <end position="120"/>
    </location>
</feature>